<dbReference type="InterPro" id="IPR000683">
    <property type="entry name" value="Gfo/Idh/MocA-like_OxRdtase_N"/>
</dbReference>
<dbReference type="Pfam" id="PF01408">
    <property type="entry name" value="GFO_IDH_MocA"/>
    <property type="match status" value="1"/>
</dbReference>
<dbReference type="InterPro" id="IPR036291">
    <property type="entry name" value="NAD(P)-bd_dom_sf"/>
</dbReference>
<evidence type="ECO:0000313" key="3">
    <source>
        <dbReference type="EMBL" id="SDP29441.1"/>
    </source>
</evidence>
<dbReference type="Pfam" id="PF22725">
    <property type="entry name" value="GFO_IDH_MocA_C3"/>
    <property type="match status" value="1"/>
</dbReference>
<dbReference type="Gene3D" id="3.30.360.10">
    <property type="entry name" value="Dihydrodipicolinate Reductase, domain 2"/>
    <property type="match status" value="1"/>
</dbReference>
<dbReference type="InterPro" id="IPR055170">
    <property type="entry name" value="GFO_IDH_MocA-like_dom"/>
</dbReference>
<dbReference type="OrthoDB" id="9815825at2"/>
<dbReference type="SUPFAM" id="SSF51735">
    <property type="entry name" value="NAD(P)-binding Rossmann-fold domains"/>
    <property type="match status" value="1"/>
</dbReference>
<evidence type="ECO:0000259" key="1">
    <source>
        <dbReference type="Pfam" id="PF01408"/>
    </source>
</evidence>
<organism evidence="3 4">
    <name type="scientific">Halobacillus aidingensis</name>
    <dbReference type="NCBI Taxonomy" id="240303"/>
    <lineage>
        <taxon>Bacteria</taxon>
        <taxon>Bacillati</taxon>
        <taxon>Bacillota</taxon>
        <taxon>Bacilli</taxon>
        <taxon>Bacillales</taxon>
        <taxon>Bacillaceae</taxon>
        <taxon>Halobacillus</taxon>
    </lineage>
</organism>
<protein>
    <submittedName>
        <fullName evidence="3">Predicted dehydrogenase</fullName>
    </submittedName>
</protein>
<evidence type="ECO:0000313" key="4">
    <source>
        <dbReference type="Proteomes" id="UP000198860"/>
    </source>
</evidence>
<dbReference type="PANTHER" id="PTHR43377:SF1">
    <property type="entry name" value="BILIVERDIN REDUCTASE A"/>
    <property type="match status" value="1"/>
</dbReference>
<dbReference type="GO" id="GO:0000166">
    <property type="term" value="F:nucleotide binding"/>
    <property type="evidence" value="ECO:0007669"/>
    <property type="project" value="InterPro"/>
</dbReference>
<proteinExistence type="predicted"/>
<dbReference type="Proteomes" id="UP000198860">
    <property type="component" value="Unassembled WGS sequence"/>
</dbReference>
<feature type="domain" description="GFO/IDH/MocA-like oxidoreductase" evidence="2">
    <location>
        <begin position="129"/>
        <end position="255"/>
    </location>
</feature>
<dbReference type="Gene3D" id="3.40.50.720">
    <property type="entry name" value="NAD(P)-binding Rossmann-like Domain"/>
    <property type="match status" value="1"/>
</dbReference>
<dbReference type="STRING" id="240303.SAMN05421677_11566"/>
<keyword evidence="4" id="KW-1185">Reference proteome</keyword>
<gene>
    <name evidence="3" type="ORF">SAMN05421677_11566</name>
</gene>
<reference evidence="4" key="1">
    <citation type="submission" date="2016-10" db="EMBL/GenBank/DDBJ databases">
        <authorList>
            <person name="Varghese N."/>
            <person name="Submissions S."/>
        </authorList>
    </citation>
    <scope>NUCLEOTIDE SEQUENCE [LARGE SCALE GENOMIC DNA]</scope>
    <source>
        <strain evidence="4">CGMCC 1.3703</strain>
    </source>
</reference>
<accession>A0A1H0RJ18</accession>
<dbReference type="SUPFAM" id="SSF55347">
    <property type="entry name" value="Glyceraldehyde-3-phosphate dehydrogenase-like, C-terminal domain"/>
    <property type="match status" value="1"/>
</dbReference>
<dbReference type="PANTHER" id="PTHR43377">
    <property type="entry name" value="BILIVERDIN REDUCTASE A"/>
    <property type="match status" value="1"/>
</dbReference>
<dbReference type="InterPro" id="IPR051450">
    <property type="entry name" value="Gfo/Idh/MocA_Oxidoreductases"/>
</dbReference>
<evidence type="ECO:0000259" key="2">
    <source>
        <dbReference type="Pfam" id="PF22725"/>
    </source>
</evidence>
<dbReference type="RefSeq" id="WP_089653431.1">
    <property type="nucleotide sequence ID" value="NZ_FNIZ01000015.1"/>
</dbReference>
<sequence>MIRVALLSKWHVHAVDYAREASENPNISISKVWDEDVERGQVWAEELEVPFDDQLERVLSDPEIDGVIVTSPTKLHKEIIMAAANHGKHIFTEKVLSFSRKDDEEVFSSLENAGVKFMISLPRLTSRYYLYAQKIIDDGVLGTVNMIRCRVAHNGAVPNEDHPNGWLPERFFDKDHCGGGTLIDLGAHPIYLANRLAGKPTAVSARLHSLMGRGVDDHSAATVEYESGILAVLEASFVSMGSPFQLEIYGTDGTLLVEGNETRIKSSTHGMTEWTYPDLPTAIHSPLQQWVDDILHQEKPTIKKEDALQLTAVNEAAALSHKHKKRITIK</sequence>
<name>A0A1H0RJ18_HALAD</name>
<dbReference type="AlphaFoldDB" id="A0A1H0RJ18"/>
<feature type="domain" description="Gfo/Idh/MocA-like oxidoreductase N-terminal" evidence="1">
    <location>
        <begin position="19"/>
        <end position="119"/>
    </location>
</feature>
<dbReference type="EMBL" id="FNIZ01000015">
    <property type="protein sequence ID" value="SDP29441.1"/>
    <property type="molecule type" value="Genomic_DNA"/>
</dbReference>